<evidence type="ECO:0000259" key="3">
    <source>
        <dbReference type="Pfam" id="PF00294"/>
    </source>
</evidence>
<dbReference type="Proteomes" id="UP000177122">
    <property type="component" value="Unassembled WGS sequence"/>
</dbReference>
<organism evidence="4 5">
    <name type="scientific">Candidatus Lloydbacteria bacterium RIFCSPHIGHO2_01_FULL_49_22</name>
    <dbReference type="NCBI Taxonomy" id="1798658"/>
    <lineage>
        <taxon>Bacteria</taxon>
        <taxon>Candidatus Lloydiibacteriota</taxon>
    </lineage>
</organism>
<reference evidence="4 5" key="1">
    <citation type="journal article" date="2016" name="Nat. Commun.">
        <title>Thousands of microbial genomes shed light on interconnected biogeochemical processes in an aquifer system.</title>
        <authorList>
            <person name="Anantharaman K."/>
            <person name="Brown C.T."/>
            <person name="Hug L.A."/>
            <person name="Sharon I."/>
            <person name="Castelle C.J."/>
            <person name="Probst A.J."/>
            <person name="Thomas B.C."/>
            <person name="Singh A."/>
            <person name="Wilkins M.J."/>
            <person name="Karaoz U."/>
            <person name="Brodie E.L."/>
            <person name="Williams K.H."/>
            <person name="Hubbard S.S."/>
            <person name="Banfield J.F."/>
        </authorList>
    </citation>
    <scope>NUCLEOTIDE SEQUENCE [LARGE SCALE GENOMIC DNA]</scope>
</reference>
<accession>A0A1G2CWX9</accession>
<protein>
    <recommendedName>
        <fullName evidence="3">Carbohydrate kinase PfkB domain-containing protein</fullName>
    </recommendedName>
</protein>
<dbReference type="GO" id="GO:0016301">
    <property type="term" value="F:kinase activity"/>
    <property type="evidence" value="ECO:0007669"/>
    <property type="project" value="UniProtKB-KW"/>
</dbReference>
<proteinExistence type="predicted"/>
<evidence type="ECO:0000256" key="2">
    <source>
        <dbReference type="ARBA" id="ARBA00022777"/>
    </source>
</evidence>
<keyword evidence="2" id="KW-0418">Kinase</keyword>
<dbReference type="InterPro" id="IPR011611">
    <property type="entry name" value="PfkB_dom"/>
</dbReference>
<gene>
    <name evidence="4" type="ORF">A2845_03660</name>
</gene>
<dbReference type="PANTHER" id="PTHR10584:SF166">
    <property type="entry name" value="RIBOKINASE"/>
    <property type="match status" value="1"/>
</dbReference>
<evidence type="ECO:0000313" key="5">
    <source>
        <dbReference type="Proteomes" id="UP000177122"/>
    </source>
</evidence>
<comment type="caution">
    <text evidence="4">The sequence shown here is derived from an EMBL/GenBank/DDBJ whole genome shotgun (WGS) entry which is preliminary data.</text>
</comment>
<dbReference type="SUPFAM" id="SSF53613">
    <property type="entry name" value="Ribokinase-like"/>
    <property type="match status" value="1"/>
</dbReference>
<dbReference type="Gene3D" id="3.40.1190.20">
    <property type="match status" value="1"/>
</dbReference>
<dbReference type="InterPro" id="IPR029056">
    <property type="entry name" value="Ribokinase-like"/>
</dbReference>
<sequence>MEQEYDFIAVGDTVTDAFISIKAASVFRTENPDGVVDEELCFLNGAKIPYESATIIPAVGNSANAAVSAVRLGLKTAFVSDVGADTPGKEILETLKKQGVDTRLVRVHEGMTSNYHYVLMHGPERTILIKHEKYPYKLPDHMGTPKWLYFSSVGEDSLAYHQEIAAYLGAHPNVKLAFQPGTYQIKFGKEALKDLYARTEIFFCNVEEARLILGTNESKPEKLPKMMSAIGPKISVVTDGPKGAYAYDSYTGRSYFMPPYPDPKPPVSRTGAGDACSSTITVALALGLPIETALQWGPINSMNVVQHVGAQTGLLTRAELEQLLATRPADYFAKEIPVEK</sequence>
<keyword evidence="1" id="KW-0808">Transferase</keyword>
<dbReference type="AlphaFoldDB" id="A0A1G2CWX9"/>
<name>A0A1G2CWX9_9BACT</name>
<dbReference type="PANTHER" id="PTHR10584">
    <property type="entry name" value="SUGAR KINASE"/>
    <property type="match status" value="1"/>
</dbReference>
<dbReference type="Pfam" id="PF00294">
    <property type="entry name" value="PfkB"/>
    <property type="match status" value="1"/>
</dbReference>
<evidence type="ECO:0000313" key="4">
    <source>
        <dbReference type="EMBL" id="OGZ05873.1"/>
    </source>
</evidence>
<evidence type="ECO:0000256" key="1">
    <source>
        <dbReference type="ARBA" id="ARBA00022679"/>
    </source>
</evidence>
<dbReference type="EMBL" id="MHLI01000006">
    <property type="protein sequence ID" value="OGZ05873.1"/>
    <property type="molecule type" value="Genomic_DNA"/>
</dbReference>
<feature type="domain" description="Carbohydrate kinase PfkB" evidence="3">
    <location>
        <begin position="60"/>
        <end position="315"/>
    </location>
</feature>